<dbReference type="Pfam" id="PF01590">
    <property type="entry name" value="GAF"/>
    <property type="match status" value="1"/>
</dbReference>
<dbReference type="PANTHER" id="PTHR43155">
    <property type="entry name" value="CYCLIC DI-GMP PHOSPHODIESTERASE PA4108-RELATED"/>
    <property type="match status" value="1"/>
</dbReference>
<dbReference type="RefSeq" id="WP_254575735.1">
    <property type="nucleotide sequence ID" value="NZ_CP100595.1"/>
</dbReference>
<gene>
    <name evidence="3" type="ORF">NJU99_09780</name>
</gene>
<organism evidence="3 4">
    <name type="scientific">Arcobacter roscoffensis</name>
    <dbReference type="NCBI Taxonomy" id="2961520"/>
    <lineage>
        <taxon>Bacteria</taxon>
        <taxon>Pseudomonadati</taxon>
        <taxon>Campylobacterota</taxon>
        <taxon>Epsilonproteobacteria</taxon>
        <taxon>Campylobacterales</taxon>
        <taxon>Arcobacteraceae</taxon>
        <taxon>Arcobacter</taxon>
    </lineage>
</organism>
<evidence type="ECO:0000256" key="1">
    <source>
        <dbReference type="SAM" id="Coils"/>
    </source>
</evidence>
<protein>
    <submittedName>
        <fullName evidence="3">GAF domain-containing protein</fullName>
    </submittedName>
</protein>
<evidence type="ECO:0000313" key="3">
    <source>
        <dbReference type="EMBL" id="UTJ05554.1"/>
    </source>
</evidence>
<feature type="domain" description="HD-GYP" evidence="2">
    <location>
        <begin position="556"/>
        <end position="771"/>
    </location>
</feature>
<dbReference type="PROSITE" id="PS51832">
    <property type="entry name" value="HD_GYP"/>
    <property type="match status" value="2"/>
</dbReference>
<keyword evidence="4" id="KW-1185">Reference proteome</keyword>
<dbReference type="CDD" id="cd00077">
    <property type="entry name" value="HDc"/>
    <property type="match status" value="1"/>
</dbReference>
<dbReference type="SMART" id="SM00471">
    <property type="entry name" value="HDc"/>
    <property type="match status" value="1"/>
</dbReference>
<dbReference type="Gene3D" id="3.30.450.40">
    <property type="match status" value="1"/>
</dbReference>
<keyword evidence="1" id="KW-0175">Coiled coil</keyword>
<dbReference type="InterPro" id="IPR003018">
    <property type="entry name" value="GAF"/>
</dbReference>
<dbReference type="InterPro" id="IPR000396">
    <property type="entry name" value="Pdiesterase2"/>
</dbReference>
<dbReference type="InterPro" id="IPR001279">
    <property type="entry name" value="Metallo-B-lactamas"/>
</dbReference>
<dbReference type="Gene3D" id="1.10.3210.10">
    <property type="entry name" value="Hypothetical protein af1432"/>
    <property type="match status" value="2"/>
</dbReference>
<reference evidence="3" key="1">
    <citation type="submission" date="2022-07" db="EMBL/GenBank/DDBJ databases">
        <title>Arcobacter roscoffensis sp. nov., a marine bacterium isolated from coastal seawater collected from Roscoff, France.</title>
        <authorList>
            <person name="Pascual J."/>
            <person name="Lepeaux C."/>
            <person name="Methner A."/>
            <person name="Overmann J."/>
        </authorList>
    </citation>
    <scope>NUCLEOTIDE SEQUENCE</scope>
    <source>
        <strain evidence="3">ARW1-2F2</strain>
    </source>
</reference>
<dbReference type="PANTHER" id="PTHR43155:SF2">
    <property type="entry name" value="CYCLIC DI-GMP PHOSPHODIESTERASE PA4108"/>
    <property type="match status" value="1"/>
</dbReference>
<dbReference type="SUPFAM" id="SSF56281">
    <property type="entry name" value="Metallo-hydrolase/oxidoreductase"/>
    <property type="match status" value="1"/>
</dbReference>
<dbReference type="CDD" id="cd07735">
    <property type="entry name" value="class_II_PDE_MBL-fold"/>
    <property type="match status" value="1"/>
</dbReference>
<accession>A0ABY5E020</accession>
<sequence length="782" mass="90546">MNFINILGASGSKTKDTGTTSFQIFTDILIDAGNVISVLGEEAIKINHIFLTHSHSDHILDLPFIIESFFESRKETLYIYASKETIKSLKEHTFNDSIWPDFSKINLLNSDKKALEFIEIEANQTLIFGPYQITAFNANHIPGAYGYEIIKDKHIGYIISGDTYENQELIDRINNNDKIKAVLIECSFPSHMEKLAYDSKHLTPKLVSKIVKQLKRDDIQIFLYHLKPLYYKKMAEEIKDLEILKNGGKILQEGDVIHVDKGLYERDLISQYKFERIMEVNLELSSEIDKDKLFEMILTLTRELTHCEAGTLYILSKDRKHLDFKVIQNDPLEIYMGGTKDEIQWDSIPLYLEDGSKNTKMVATTCALENEIINIPDVYDEEKYDFQGTKKFDNNTGYRSKSMLVIPLENHEKDVIGVLQLINKTESLEKIKAFTSEDEKIIKALASQAAMALTNSWLINSLEEFLNSFITTIGHAIDAKSHHTMNHIANVEKISLLLAQAINEDETIYKDVKYTKNDFQQIKIAAWMHDIGKISMPESIIDKATKLYAITDRIKLVKEKFEVLKRDSEIAYLKNEITKEDYEKQIKQYEEDYLFLEETNIGGEFMDDDKIKRIEQISKYTYIKDGYEQEILDENEKYNLSIRKGTLTKEEKDIMNNHAKLSLEMLSKLPFPKKYKNVLDIAANHHEKLNGKGYPRGLSDKDLTLEDRIMILSDIFEALTSSDRPYKDAKRLSEVFKILSFMVKDYEIDGQLLKFFHEHEVLKKYANENLKPAQIDKSELLF</sequence>
<evidence type="ECO:0000259" key="2">
    <source>
        <dbReference type="PROSITE" id="PS51832"/>
    </source>
</evidence>
<dbReference type="SMART" id="SM00849">
    <property type="entry name" value="Lactamase_B"/>
    <property type="match status" value="1"/>
</dbReference>
<dbReference type="InterPro" id="IPR036866">
    <property type="entry name" value="RibonucZ/Hydroxyglut_hydro"/>
</dbReference>
<dbReference type="Pfam" id="PF13487">
    <property type="entry name" value="HD_5"/>
    <property type="match status" value="1"/>
</dbReference>
<name>A0ABY5E020_9BACT</name>
<dbReference type="InterPro" id="IPR029016">
    <property type="entry name" value="GAF-like_dom_sf"/>
</dbReference>
<proteinExistence type="predicted"/>
<dbReference type="SMART" id="SM00065">
    <property type="entry name" value="GAF"/>
    <property type="match status" value="1"/>
</dbReference>
<dbReference type="SUPFAM" id="SSF55781">
    <property type="entry name" value="GAF domain-like"/>
    <property type="match status" value="1"/>
</dbReference>
<evidence type="ECO:0000313" key="4">
    <source>
        <dbReference type="Proteomes" id="UP001060012"/>
    </source>
</evidence>
<dbReference type="InterPro" id="IPR037522">
    <property type="entry name" value="HD_GYP_dom"/>
</dbReference>
<dbReference type="EMBL" id="CP100595">
    <property type="protein sequence ID" value="UTJ05554.1"/>
    <property type="molecule type" value="Genomic_DNA"/>
</dbReference>
<dbReference type="Pfam" id="PF23023">
    <property type="entry name" value="Anti-Pycsar_Apyc1"/>
    <property type="match status" value="1"/>
</dbReference>
<feature type="coiled-coil region" evidence="1">
    <location>
        <begin position="572"/>
        <end position="599"/>
    </location>
</feature>
<dbReference type="InterPro" id="IPR003607">
    <property type="entry name" value="HD/PDEase_dom"/>
</dbReference>
<dbReference type="Proteomes" id="UP001060012">
    <property type="component" value="Chromosome"/>
</dbReference>
<feature type="domain" description="HD-GYP" evidence="2">
    <location>
        <begin position="462"/>
        <end position="547"/>
    </location>
</feature>
<dbReference type="SUPFAM" id="SSF109604">
    <property type="entry name" value="HD-domain/PDEase-like"/>
    <property type="match status" value="1"/>
</dbReference>
<dbReference type="Gene3D" id="3.60.15.10">
    <property type="entry name" value="Ribonuclease Z/Hydroxyacylglutathione hydrolase-like"/>
    <property type="match status" value="1"/>
</dbReference>